<keyword evidence="8" id="KW-0175">Coiled coil</keyword>
<evidence type="ECO:0000256" key="2">
    <source>
        <dbReference type="ARBA" id="ARBA00022723"/>
    </source>
</evidence>
<evidence type="ECO:0000256" key="5">
    <source>
        <dbReference type="ARBA" id="ARBA00023015"/>
    </source>
</evidence>
<evidence type="ECO:0000256" key="1">
    <source>
        <dbReference type="ARBA" id="ARBA00004123"/>
    </source>
</evidence>
<dbReference type="InterPro" id="IPR003656">
    <property type="entry name" value="Znf_BED"/>
</dbReference>
<dbReference type="PANTHER" id="PTHR46481">
    <property type="entry name" value="ZINC FINGER BED DOMAIN-CONTAINING PROTEIN 4"/>
    <property type="match status" value="1"/>
</dbReference>
<comment type="subcellular location">
    <subcellularLocation>
        <location evidence="1">Nucleus</location>
    </subcellularLocation>
</comment>
<gene>
    <name evidence="11" type="ORF">CHIRRI_LOCUS2408</name>
</gene>
<keyword evidence="6" id="KW-0804">Transcription</keyword>
<name>A0A9N9RMH2_9DIPT</name>
<protein>
    <recommendedName>
        <fullName evidence="10">BED-type domain-containing protein</fullName>
    </recommendedName>
</protein>
<reference evidence="11" key="1">
    <citation type="submission" date="2022-01" db="EMBL/GenBank/DDBJ databases">
        <authorList>
            <person name="King R."/>
        </authorList>
    </citation>
    <scope>NUCLEOTIDE SEQUENCE</scope>
</reference>
<dbReference type="PANTHER" id="PTHR46481:SF10">
    <property type="entry name" value="ZINC FINGER BED DOMAIN-CONTAINING PROTEIN 39"/>
    <property type="match status" value="1"/>
</dbReference>
<evidence type="ECO:0000256" key="3">
    <source>
        <dbReference type="ARBA" id="ARBA00022771"/>
    </source>
</evidence>
<evidence type="ECO:0000313" key="11">
    <source>
        <dbReference type="EMBL" id="CAG9799441.1"/>
    </source>
</evidence>
<evidence type="ECO:0000259" key="10">
    <source>
        <dbReference type="Pfam" id="PF02892"/>
    </source>
</evidence>
<dbReference type="Proteomes" id="UP001153620">
    <property type="component" value="Chromosome 1"/>
</dbReference>
<keyword evidence="12" id="KW-1185">Reference proteome</keyword>
<keyword evidence="5" id="KW-0805">Transcription regulation</keyword>
<dbReference type="AlphaFoldDB" id="A0A9N9RMH2"/>
<dbReference type="Pfam" id="PF02892">
    <property type="entry name" value="zf-BED"/>
    <property type="match status" value="1"/>
</dbReference>
<feature type="compositionally biased region" description="Basic and acidic residues" evidence="9">
    <location>
        <begin position="43"/>
        <end position="60"/>
    </location>
</feature>
<feature type="coiled-coil region" evidence="8">
    <location>
        <begin position="306"/>
        <end position="333"/>
    </location>
</feature>
<evidence type="ECO:0000256" key="6">
    <source>
        <dbReference type="ARBA" id="ARBA00023163"/>
    </source>
</evidence>
<reference evidence="11" key="2">
    <citation type="submission" date="2022-10" db="EMBL/GenBank/DDBJ databases">
        <authorList>
            <consortium name="ENA_rothamsted_submissions"/>
            <consortium name="culmorum"/>
            <person name="King R."/>
        </authorList>
    </citation>
    <scope>NUCLEOTIDE SEQUENCE</scope>
</reference>
<dbReference type="GO" id="GO:0005634">
    <property type="term" value="C:nucleus"/>
    <property type="evidence" value="ECO:0007669"/>
    <property type="project" value="UniProtKB-SubCell"/>
</dbReference>
<evidence type="ECO:0000313" key="12">
    <source>
        <dbReference type="Proteomes" id="UP001153620"/>
    </source>
</evidence>
<accession>A0A9N9RMH2</accession>
<evidence type="ECO:0000256" key="9">
    <source>
        <dbReference type="SAM" id="MobiDB-lite"/>
    </source>
</evidence>
<dbReference type="InterPro" id="IPR012337">
    <property type="entry name" value="RNaseH-like_sf"/>
</dbReference>
<keyword evidence="7" id="KW-0539">Nucleus</keyword>
<keyword evidence="2" id="KW-0479">Metal-binding</keyword>
<keyword evidence="3" id="KW-0863">Zinc-finger</keyword>
<organism evidence="11 12">
    <name type="scientific">Chironomus riparius</name>
    <dbReference type="NCBI Taxonomy" id="315576"/>
    <lineage>
        <taxon>Eukaryota</taxon>
        <taxon>Metazoa</taxon>
        <taxon>Ecdysozoa</taxon>
        <taxon>Arthropoda</taxon>
        <taxon>Hexapoda</taxon>
        <taxon>Insecta</taxon>
        <taxon>Pterygota</taxon>
        <taxon>Neoptera</taxon>
        <taxon>Endopterygota</taxon>
        <taxon>Diptera</taxon>
        <taxon>Nematocera</taxon>
        <taxon>Chironomoidea</taxon>
        <taxon>Chironomidae</taxon>
        <taxon>Chironominae</taxon>
        <taxon>Chironomus</taxon>
    </lineage>
</organism>
<feature type="domain" description="BED-type" evidence="10">
    <location>
        <begin position="9"/>
        <end position="45"/>
    </location>
</feature>
<keyword evidence="4" id="KW-0862">Zinc</keyword>
<evidence type="ECO:0000256" key="7">
    <source>
        <dbReference type="ARBA" id="ARBA00023242"/>
    </source>
</evidence>
<dbReference type="GO" id="GO:0008270">
    <property type="term" value="F:zinc ion binding"/>
    <property type="evidence" value="ECO:0007669"/>
    <property type="project" value="UniProtKB-KW"/>
</dbReference>
<dbReference type="GO" id="GO:0003677">
    <property type="term" value="F:DNA binding"/>
    <property type="evidence" value="ECO:0007669"/>
    <property type="project" value="InterPro"/>
</dbReference>
<dbReference type="SUPFAM" id="SSF53098">
    <property type="entry name" value="Ribonuclease H-like"/>
    <property type="match status" value="1"/>
</dbReference>
<sequence>MDLRVFNIHFTYIESENKTLCHHCKKKYAGKSMHNLKRHLTDKHQEQANDTNVKYREKRPASTSTADEAPPQKKLKKLVASDFIRSSVELVVLNLLPYSIFSMKAFKDLIYNHQVTTGITMNYCNAQKYVTETAKALKQKIKLEVKDRMIGLKVDVATRLGRSVLGINIQFFSEIERKILVRTIGMIEMHRRHTAENINLIISSLLGEYGIDKRSVASFTCDNGANIVATAKLFQNYQNSLLLCDELEELGQQLNDEEIDDEDDAENFDENGPLDIPSNIKDALKDITSVAVLVRCSIHTLQLCVHDSLNDIKKDYRNELDEIRKVVKNLKSSTYCEQIKSLKIKVPGIDVITRWNSSFIMIRKLINIQEDLNSLFEYFSGDALEKIKLETRHWTFMQKFYDAFLPCYNLTMKLQSSDVGMGDFYASWKKTMFDMKDNLEQNEFSKIVFDHMRQRSIKLFENNDILLASLYIDPRFNFNGRQFFSDTQNCRAEVRLG</sequence>
<evidence type="ECO:0000256" key="4">
    <source>
        <dbReference type="ARBA" id="ARBA00022833"/>
    </source>
</evidence>
<dbReference type="OrthoDB" id="7787952at2759"/>
<dbReference type="InterPro" id="IPR052035">
    <property type="entry name" value="ZnF_BED_domain_contain"/>
</dbReference>
<evidence type="ECO:0000256" key="8">
    <source>
        <dbReference type="SAM" id="Coils"/>
    </source>
</evidence>
<proteinExistence type="predicted"/>
<feature type="region of interest" description="Disordered" evidence="9">
    <location>
        <begin position="43"/>
        <end position="71"/>
    </location>
</feature>
<dbReference type="EMBL" id="OU895877">
    <property type="protein sequence ID" value="CAG9799441.1"/>
    <property type="molecule type" value="Genomic_DNA"/>
</dbReference>